<feature type="compositionally biased region" description="Polar residues" evidence="7">
    <location>
        <begin position="1"/>
        <end position="10"/>
    </location>
</feature>
<feature type="transmembrane region" description="Helical" evidence="8">
    <location>
        <begin position="164"/>
        <end position="184"/>
    </location>
</feature>
<keyword evidence="11" id="KW-1185">Reference proteome</keyword>
<evidence type="ECO:0000256" key="4">
    <source>
        <dbReference type="ARBA" id="ARBA00022692"/>
    </source>
</evidence>
<reference evidence="10 12" key="1">
    <citation type="submission" date="2020-01" db="EMBL/GenBank/DDBJ databases">
        <authorList>
            <consortium name="DOE Joint Genome Institute"/>
            <person name="Haridas S."/>
            <person name="Albert R."/>
            <person name="Binder M."/>
            <person name="Bloem J."/>
            <person name="Labutti K."/>
            <person name="Salamov A."/>
            <person name="Andreopoulos B."/>
            <person name="Baker S.E."/>
            <person name="Barry K."/>
            <person name="Bills G."/>
            <person name="Bluhm B.H."/>
            <person name="Cannon C."/>
            <person name="Castanera R."/>
            <person name="Culley D.E."/>
            <person name="Daum C."/>
            <person name="Ezra D."/>
            <person name="Gonzalez J.B."/>
            <person name="Henrissat B."/>
            <person name="Kuo A."/>
            <person name="Liang C."/>
            <person name="Lipzen A."/>
            <person name="Lutzoni F."/>
            <person name="Magnuson J."/>
            <person name="Mondo S."/>
            <person name="Nolan M."/>
            <person name="Ohm R."/>
            <person name="Pangilinan J."/>
            <person name="Park H.-J."/>
            <person name="Ramirez L."/>
            <person name="Alfaro M."/>
            <person name="Sun H."/>
            <person name="Tritt A."/>
            <person name="Yoshinaga Y."/>
            <person name="Zwiers L.-H."/>
            <person name="Turgeon B.G."/>
            <person name="Goodwin S.B."/>
            <person name="Spatafora J.W."/>
            <person name="Crous P.W."/>
            <person name="Grigoriev I.V."/>
        </authorList>
    </citation>
    <scope>NUCLEOTIDE SEQUENCE</scope>
    <source>
        <strain evidence="10 12">CBS 781.70</strain>
    </source>
</reference>
<dbReference type="GeneID" id="54419254"/>
<feature type="transmembrane region" description="Helical" evidence="8">
    <location>
        <begin position="338"/>
        <end position="359"/>
    </location>
</feature>
<feature type="transmembrane region" description="Helical" evidence="8">
    <location>
        <begin position="438"/>
        <end position="458"/>
    </location>
</feature>
<evidence type="ECO:0000313" key="12">
    <source>
        <dbReference type="RefSeq" id="XP_033538343.1"/>
    </source>
</evidence>
<dbReference type="Pfam" id="PF07690">
    <property type="entry name" value="MFS_1"/>
    <property type="match status" value="1"/>
</dbReference>
<dbReference type="GO" id="GO:0016020">
    <property type="term" value="C:membrane"/>
    <property type="evidence" value="ECO:0007669"/>
    <property type="project" value="UniProtKB-SubCell"/>
</dbReference>
<evidence type="ECO:0000256" key="8">
    <source>
        <dbReference type="SAM" id="Phobius"/>
    </source>
</evidence>
<feature type="transmembrane region" description="Helical" evidence="8">
    <location>
        <begin position="69"/>
        <end position="93"/>
    </location>
</feature>
<reference evidence="12" key="3">
    <citation type="submission" date="2025-04" db="UniProtKB">
        <authorList>
            <consortium name="RefSeq"/>
        </authorList>
    </citation>
    <scope>IDENTIFICATION</scope>
    <source>
        <strain evidence="12">CBS 781.70</strain>
    </source>
</reference>
<dbReference type="PANTHER" id="PTHR11360">
    <property type="entry name" value="MONOCARBOXYLATE TRANSPORTER"/>
    <property type="match status" value="1"/>
</dbReference>
<dbReference type="PROSITE" id="PS50850">
    <property type="entry name" value="MFS"/>
    <property type="match status" value="1"/>
</dbReference>
<evidence type="ECO:0000313" key="10">
    <source>
        <dbReference type="EMBL" id="KAF1816712.1"/>
    </source>
</evidence>
<proteinExistence type="inferred from homology"/>
<evidence type="ECO:0000256" key="7">
    <source>
        <dbReference type="SAM" id="MobiDB-lite"/>
    </source>
</evidence>
<reference evidence="12" key="2">
    <citation type="submission" date="2020-04" db="EMBL/GenBank/DDBJ databases">
        <authorList>
            <consortium name="NCBI Genome Project"/>
        </authorList>
    </citation>
    <scope>NUCLEOTIDE SEQUENCE</scope>
    <source>
        <strain evidence="12">CBS 781.70</strain>
    </source>
</reference>
<feature type="transmembrane region" description="Helical" evidence="8">
    <location>
        <begin position="399"/>
        <end position="418"/>
    </location>
</feature>
<dbReference type="RefSeq" id="XP_033538343.1">
    <property type="nucleotide sequence ID" value="XM_033678684.1"/>
</dbReference>
<name>A0A6G1GFD9_9PEZI</name>
<dbReference type="PANTHER" id="PTHR11360:SF224">
    <property type="entry name" value="MAJOR FACILITATOR SUPERFAMILY (MFS) PROFILE DOMAIN-CONTAINING PROTEIN-RELATED"/>
    <property type="match status" value="1"/>
</dbReference>
<evidence type="ECO:0000313" key="11">
    <source>
        <dbReference type="Proteomes" id="UP000504638"/>
    </source>
</evidence>
<dbReference type="InterPro" id="IPR020846">
    <property type="entry name" value="MFS_dom"/>
</dbReference>
<feature type="transmembrane region" description="Helical" evidence="8">
    <location>
        <begin position="307"/>
        <end position="326"/>
    </location>
</feature>
<dbReference type="EMBL" id="ML975150">
    <property type="protein sequence ID" value="KAF1816712.1"/>
    <property type="molecule type" value="Genomic_DNA"/>
</dbReference>
<feature type="transmembrane region" description="Helical" evidence="8">
    <location>
        <begin position="196"/>
        <end position="216"/>
    </location>
</feature>
<evidence type="ECO:0000256" key="5">
    <source>
        <dbReference type="ARBA" id="ARBA00022989"/>
    </source>
</evidence>
<dbReference type="OrthoDB" id="5667at2759"/>
<gene>
    <name evidence="10 12" type="ORF">P152DRAFT_454935</name>
</gene>
<dbReference type="InterPro" id="IPR050327">
    <property type="entry name" value="Proton-linked_MCT"/>
</dbReference>
<comment type="similarity">
    <text evidence="2">Belongs to the major facilitator superfamily. Monocarboxylate porter (TC 2.A.1.13) family.</text>
</comment>
<dbReference type="AlphaFoldDB" id="A0A6G1GFD9"/>
<dbReference type="CDD" id="cd17352">
    <property type="entry name" value="MFS_MCT_SLC16"/>
    <property type="match status" value="1"/>
</dbReference>
<keyword evidence="3" id="KW-0813">Transport</keyword>
<comment type="subcellular location">
    <subcellularLocation>
        <location evidence="1">Membrane</location>
        <topology evidence="1">Multi-pass membrane protein</topology>
    </subcellularLocation>
</comment>
<feature type="transmembrane region" description="Helical" evidence="8">
    <location>
        <begin position="139"/>
        <end position="158"/>
    </location>
</feature>
<evidence type="ECO:0000256" key="2">
    <source>
        <dbReference type="ARBA" id="ARBA00006727"/>
    </source>
</evidence>
<organism evidence="10">
    <name type="scientific">Eremomyces bilateralis CBS 781.70</name>
    <dbReference type="NCBI Taxonomy" id="1392243"/>
    <lineage>
        <taxon>Eukaryota</taxon>
        <taxon>Fungi</taxon>
        <taxon>Dikarya</taxon>
        <taxon>Ascomycota</taxon>
        <taxon>Pezizomycotina</taxon>
        <taxon>Dothideomycetes</taxon>
        <taxon>Dothideomycetes incertae sedis</taxon>
        <taxon>Eremomycetales</taxon>
        <taxon>Eremomycetaceae</taxon>
        <taxon>Eremomyces</taxon>
    </lineage>
</organism>
<dbReference type="InterPro" id="IPR011701">
    <property type="entry name" value="MFS"/>
</dbReference>
<evidence type="ECO:0000256" key="3">
    <source>
        <dbReference type="ARBA" id="ARBA00022448"/>
    </source>
</evidence>
<feature type="domain" description="Major facilitator superfamily (MFS) profile" evidence="9">
    <location>
        <begin position="68"/>
        <end position="462"/>
    </location>
</feature>
<dbReference type="InterPro" id="IPR036259">
    <property type="entry name" value="MFS_trans_sf"/>
</dbReference>
<keyword evidence="5 8" id="KW-1133">Transmembrane helix</keyword>
<feature type="transmembrane region" description="Helical" evidence="8">
    <location>
        <begin position="271"/>
        <end position="295"/>
    </location>
</feature>
<keyword evidence="6 8" id="KW-0472">Membrane</keyword>
<protein>
    <submittedName>
        <fullName evidence="10 12">Monocarboxylate permease</fullName>
    </submittedName>
</protein>
<feature type="compositionally biased region" description="Basic and acidic residues" evidence="7">
    <location>
        <begin position="11"/>
        <end position="34"/>
    </location>
</feature>
<evidence type="ECO:0000259" key="9">
    <source>
        <dbReference type="PROSITE" id="PS50850"/>
    </source>
</evidence>
<sequence>MGSPAASSLSDPEKHHLEKTDIEDTAPQRHVDSREESDEETSVPIEKKPSAGPAAAFDPSAFPDGGLKAWTVVIGAFACLFCSFGWINCIGVFQAHYQKNQLREYSASTISWIPSLEAFMMFAGGPFIGKAYDNYGPRYILLIGTFLHVFGLMMASISSKYYQFLLSQGICSSIGASMVFYPAMSTVATWFFKRRAFAYGITAAGSSIGGVVIPIMVQRLLPLVGFGWTMRIAAFIILFLLVIANLTVRSRLPPHPQPFRVMDFIEPLKEVPFAISVFGFFLFFLGMFLPINYLIVQASQAPINMSLSLAGYLVSILNAASFFGRVIPGYLGDKIGRYNVLIVLTFFTGIIDLGLWLPARANAPIIVFAALYGFSTGAFVSLGPAVIAQITPDVRRIGVRTGTMFAIVSVAALISNPIGGSLLTRWDGKYTGMQVFGGVFQLSAGFVLTAARVILVGWNPSKMC</sequence>
<evidence type="ECO:0000256" key="1">
    <source>
        <dbReference type="ARBA" id="ARBA00004141"/>
    </source>
</evidence>
<evidence type="ECO:0000256" key="6">
    <source>
        <dbReference type="ARBA" id="ARBA00023136"/>
    </source>
</evidence>
<dbReference type="SUPFAM" id="SSF103473">
    <property type="entry name" value="MFS general substrate transporter"/>
    <property type="match status" value="1"/>
</dbReference>
<feature type="transmembrane region" description="Helical" evidence="8">
    <location>
        <begin position="365"/>
        <end position="387"/>
    </location>
</feature>
<accession>A0A6G1GFD9</accession>
<keyword evidence="4 8" id="KW-0812">Transmembrane</keyword>
<dbReference type="Gene3D" id="1.20.1250.20">
    <property type="entry name" value="MFS general substrate transporter like domains"/>
    <property type="match status" value="2"/>
</dbReference>
<dbReference type="Proteomes" id="UP000504638">
    <property type="component" value="Unplaced"/>
</dbReference>
<feature type="region of interest" description="Disordered" evidence="7">
    <location>
        <begin position="1"/>
        <end position="54"/>
    </location>
</feature>
<feature type="transmembrane region" description="Helical" evidence="8">
    <location>
        <begin position="228"/>
        <end position="250"/>
    </location>
</feature>
<dbReference type="GO" id="GO:0022857">
    <property type="term" value="F:transmembrane transporter activity"/>
    <property type="evidence" value="ECO:0007669"/>
    <property type="project" value="InterPro"/>
</dbReference>